<evidence type="ECO:0000313" key="2">
    <source>
        <dbReference type="EMBL" id="EGZ27669.1"/>
    </source>
</evidence>
<feature type="coiled-coil region" evidence="1">
    <location>
        <begin position="23"/>
        <end position="50"/>
    </location>
</feature>
<evidence type="ECO:0008006" key="4">
    <source>
        <dbReference type="Google" id="ProtNLM"/>
    </source>
</evidence>
<evidence type="ECO:0000313" key="3">
    <source>
        <dbReference type="Proteomes" id="UP000002640"/>
    </source>
</evidence>
<dbReference type="EMBL" id="JH159151">
    <property type="protein sequence ID" value="EGZ27669.1"/>
    <property type="molecule type" value="Genomic_DNA"/>
</dbReference>
<dbReference type="RefSeq" id="XP_009514944.1">
    <property type="nucleotide sequence ID" value="XM_009516649.1"/>
</dbReference>
<organism evidence="2 3">
    <name type="scientific">Phytophthora sojae (strain P6497)</name>
    <name type="common">Soybean stem and root rot agent</name>
    <name type="synonym">Phytophthora megasperma f. sp. glycines</name>
    <dbReference type="NCBI Taxonomy" id="1094619"/>
    <lineage>
        <taxon>Eukaryota</taxon>
        <taxon>Sar</taxon>
        <taxon>Stramenopiles</taxon>
        <taxon>Oomycota</taxon>
        <taxon>Peronosporomycetes</taxon>
        <taxon>Peronosporales</taxon>
        <taxon>Peronosporaceae</taxon>
        <taxon>Phytophthora</taxon>
    </lineage>
</organism>
<evidence type="ECO:0000256" key="1">
    <source>
        <dbReference type="SAM" id="Coils"/>
    </source>
</evidence>
<protein>
    <recommendedName>
        <fullName evidence="4">Bzip transcription factor</fullName>
    </recommendedName>
</protein>
<keyword evidence="3" id="KW-1185">Reference proteome</keyword>
<dbReference type="KEGG" id="psoj:PHYSODRAFT_467078"/>
<dbReference type="Proteomes" id="UP000002640">
    <property type="component" value="Unassembled WGS sequence"/>
</dbReference>
<keyword evidence="1" id="KW-0175">Coiled coil</keyword>
<proteinExistence type="predicted"/>
<dbReference type="InParanoid" id="G4YFU2"/>
<gene>
    <name evidence="2" type="ORF">PHYSODRAFT_467078</name>
</gene>
<accession>G4YFU2</accession>
<dbReference type="AlphaFoldDB" id="G4YFU2"/>
<name>G4YFU2_PHYSP</name>
<reference evidence="2 3" key="1">
    <citation type="journal article" date="2006" name="Science">
        <title>Phytophthora genome sequences uncover evolutionary origins and mechanisms of pathogenesis.</title>
        <authorList>
            <person name="Tyler B.M."/>
            <person name="Tripathy S."/>
            <person name="Zhang X."/>
            <person name="Dehal P."/>
            <person name="Jiang R.H."/>
            <person name="Aerts A."/>
            <person name="Arredondo F.D."/>
            <person name="Baxter L."/>
            <person name="Bensasson D."/>
            <person name="Beynon J.L."/>
            <person name="Chapman J."/>
            <person name="Damasceno C.M."/>
            <person name="Dorrance A.E."/>
            <person name="Dou D."/>
            <person name="Dickerman A.W."/>
            <person name="Dubchak I.L."/>
            <person name="Garbelotto M."/>
            <person name="Gijzen M."/>
            <person name="Gordon S.G."/>
            <person name="Govers F."/>
            <person name="Grunwald N.J."/>
            <person name="Huang W."/>
            <person name="Ivors K.L."/>
            <person name="Jones R.W."/>
            <person name="Kamoun S."/>
            <person name="Krampis K."/>
            <person name="Lamour K.H."/>
            <person name="Lee M.K."/>
            <person name="McDonald W.H."/>
            <person name="Medina M."/>
            <person name="Meijer H.J."/>
            <person name="Nordberg E.K."/>
            <person name="Maclean D.J."/>
            <person name="Ospina-Giraldo M.D."/>
            <person name="Morris P.F."/>
            <person name="Phuntumart V."/>
            <person name="Putnam N.H."/>
            <person name="Rash S."/>
            <person name="Rose J.K."/>
            <person name="Sakihama Y."/>
            <person name="Salamov A.A."/>
            <person name="Savidor A."/>
            <person name="Scheuring C.F."/>
            <person name="Smith B.M."/>
            <person name="Sobral B.W."/>
            <person name="Terry A."/>
            <person name="Torto-Alalibo T.A."/>
            <person name="Win J."/>
            <person name="Xu Z."/>
            <person name="Zhang H."/>
            <person name="Grigoriev I.V."/>
            <person name="Rokhsar D.S."/>
            <person name="Boore J.L."/>
        </authorList>
    </citation>
    <scope>NUCLEOTIDE SEQUENCE [LARGE SCALE GENOMIC DNA]</scope>
    <source>
        <strain evidence="2 3">P6497</strain>
    </source>
</reference>
<dbReference type="OMA" id="SSCMLRA"/>
<sequence>VELTERALLRRHQQSRQNMARYRKEMLGRVTGLEDTIQELREETYRLELQRQLLDFGISTTRTSWNVVSEYFRLFRYALKEPVVPQGSCSGMEELRPQHLQVHRAFLTSTMTPNRITSSGLGVEAQLGDYRRISRYFPDLDVQLVNLENKFGDTIIAATNVKATITEGTLRLAFPHLATLGTKLLGKQIDTRGSVRFIWDDETCRVASLHCNIDLLTPVLELVGSMDGVARVFEHSLIKPDGSLTPESDLRAC</sequence>
<feature type="non-terminal residue" evidence="2">
    <location>
        <position position="1"/>
    </location>
</feature>
<dbReference type="GeneID" id="20653512"/>